<dbReference type="SUPFAM" id="SSF56349">
    <property type="entry name" value="DNA breaking-rejoining enzymes"/>
    <property type="match status" value="1"/>
</dbReference>
<evidence type="ECO:0000256" key="1">
    <source>
        <dbReference type="ARBA" id="ARBA00023125"/>
    </source>
</evidence>
<dbReference type="Gene3D" id="1.10.150.130">
    <property type="match status" value="1"/>
</dbReference>
<dbReference type="GO" id="GO:0015074">
    <property type="term" value="P:DNA integration"/>
    <property type="evidence" value="ECO:0007669"/>
    <property type="project" value="InterPro"/>
</dbReference>
<gene>
    <name evidence="5" type="ORF">AU381_05915</name>
</gene>
<dbReference type="InterPro" id="IPR013762">
    <property type="entry name" value="Integrase-like_cat_sf"/>
</dbReference>
<evidence type="ECO:0000259" key="4">
    <source>
        <dbReference type="PROSITE" id="PS51898"/>
    </source>
</evidence>
<keyword evidence="1" id="KW-0238">DNA-binding</keyword>
<comment type="caution">
    <text evidence="5">The sequence shown here is derived from an EMBL/GenBank/DDBJ whole genome shotgun (WGS) entry which is preliminary data.</text>
</comment>
<evidence type="ECO:0000256" key="2">
    <source>
        <dbReference type="ARBA" id="ARBA00023172"/>
    </source>
</evidence>
<dbReference type="PROSITE" id="PS51898">
    <property type="entry name" value="TYR_RECOMBINASE"/>
    <property type="match status" value="1"/>
</dbReference>
<dbReference type="EMBL" id="LPUX01000053">
    <property type="protein sequence ID" value="OAP41403.1"/>
    <property type="molecule type" value="Genomic_DNA"/>
</dbReference>
<dbReference type="InterPro" id="IPR010998">
    <property type="entry name" value="Integrase_recombinase_N"/>
</dbReference>
<name>A0A178Y342_9HYPH</name>
<dbReference type="InterPro" id="IPR002104">
    <property type="entry name" value="Integrase_catalytic"/>
</dbReference>
<dbReference type="GO" id="GO:0006310">
    <property type="term" value="P:DNA recombination"/>
    <property type="evidence" value="ECO:0007669"/>
    <property type="project" value="UniProtKB-KW"/>
</dbReference>
<dbReference type="AlphaFoldDB" id="A0A178Y342"/>
<feature type="domain" description="Tyr recombinase" evidence="4">
    <location>
        <begin position="314"/>
        <end position="529"/>
    </location>
</feature>
<reference evidence="5 6" key="1">
    <citation type="journal article" date="2016" name="Int. J. Syst. Evol. Microbiol.">
        <title>Ensifer glycinis sp. nov., an novel rhizobial species associated with Glycine spp.</title>
        <authorList>
            <person name="Yan H."/>
            <person name="Yan J."/>
            <person name="Sui X.H."/>
            <person name="Wang E.T."/>
            <person name="Chen W.X."/>
            <person name="Zhang X.X."/>
            <person name="Chen W.F."/>
        </authorList>
    </citation>
    <scope>NUCLEOTIDE SEQUENCE [LARGE SCALE GENOMIC DNA]</scope>
    <source>
        <strain evidence="5 6">CCBAU 23380</strain>
    </source>
</reference>
<sequence>MGDEVLHTIVGPAAQEVTGSLRTRDPHEAKARKSVVLAYLNDIWRSLREGPKRLTQKQIVALAGEAYRELVSSFDDNPGSPETWKQLVLLQIKGMAQDARERWFGPAVDPILAKHRLVVDSDSRSALIAAVGVSLSQASVRLAQNAGGDYSPDTVVSRFPPLELNRQPNPTPPSADVTTGDGGPTIREMSEKKLAMKGKGHATTEATETALRLFESFHGQKPMAAISRREVADWIELLQRKPTQPDKDHRSLGLRELVTAYAERSDVPRLSGKSINGHVGHLNSIWTWARQRGHIDRSLDNPFSEQRVEERAPAADEGFTPAQLQAIFNLPVFTQGTRPLGGRGEASFWVPLLLLTYGNRPEEICQLLVSDVFFDDEEKAWCLRITDEGTHPMKGARNIKADGNPLVRRTLPVAKRLLDLGFAEYVESLKKAGELALFPKLTTKGKRRYLHSSFAAWWGKYLRENGAIPEAGNKPLRGFRDAWTTAAARSGLTEEEREWIQGHYIGKGKTSNRRYGVRDFGAKIDAVSYKGLDLSRLRGRKLP</sequence>
<dbReference type="GO" id="GO:0003677">
    <property type="term" value="F:DNA binding"/>
    <property type="evidence" value="ECO:0007669"/>
    <property type="project" value="UniProtKB-KW"/>
</dbReference>
<evidence type="ECO:0000313" key="6">
    <source>
        <dbReference type="Proteomes" id="UP000094025"/>
    </source>
</evidence>
<protein>
    <recommendedName>
        <fullName evidence="4">Tyr recombinase domain-containing protein</fullName>
    </recommendedName>
</protein>
<evidence type="ECO:0000256" key="3">
    <source>
        <dbReference type="SAM" id="MobiDB-lite"/>
    </source>
</evidence>
<keyword evidence="6" id="KW-1185">Reference proteome</keyword>
<dbReference type="Proteomes" id="UP000094025">
    <property type="component" value="Unassembled WGS sequence"/>
</dbReference>
<proteinExistence type="predicted"/>
<dbReference type="Gene3D" id="1.10.443.10">
    <property type="entry name" value="Intergrase catalytic core"/>
    <property type="match status" value="1"/>
</dbReference>
<dbReference type="InterPro" id="IPR011010">
    <property type="entry name" value="DNA_brk_join_enz"/>
</dbReference>
<evidence type="ECO:0000313" key="5">
    <source>
        <dbReference type="EMBL" id="OAP41403.1"/>
    </source>
</evidence>
<organism evidence="5 6">
    <name type="scientific">Sinorhizobium glycinis</name>
    <dbReference type="NCBI Taxonomy" id="1472378"/>
    <lineage>
        <taxon>Bacteria</taxon>
        <taxon>Pseudomonadati</taxon>
        <taxon>Pseudomonadota</taxon>
        <taxon>Alphaproteobacteria</taxon>
        <taxon>Hyphomicrobiales</taxon>
        <taxon>Rhizobiaceae</taxon>
        <taxon>Sinorhizobium/Ensifer group</taxon>
        <taxon>Sinorhizobium</taxon>
    </lineage>
</organism>
<accession>A0A178Y342</accession>
<keyword evidence="2" id="KW-0233">DNA recombination</keyword>
<feature type="region of interest" description="Disordered" evidence="3">
    <location>
        <begin position="164"/>
        <end position="186"/>
    </location>
</feature>